<proteinExistence type="predicted"/>
<organism evidence="2 3">
    <name type="scientific">Segatella copri</name>
    <dbReference type="NCBI Taxonomy" id="165179"/>
    <lineage>
        <taxon>Bacteria</taxon>
        <taxon>Pseudomonadati</taxon>
        <taxon>Bacteroidota</taxon>
        <taxon>Bacteroidia</taxon>
        <taxon>Bacteroidales</taxon>
        <taxon>Prevotellaceae</taxon>
        <taxon>Segatella</taxon>
    </lineage>
</organism>
<dbReference type="AlphaFoldDB" id="A0AA90UXB3"/>
<reference evidence="3" key="1">
    <citation type="submission" date="2019-09" db="EMBL/GenBank/DDBJ databases">
        <title>Distinct polysaccharide growth profiles of human intestinal Prevotella copri isolates.</title>
        <authorList>
            <person name="Fehlner-Peach H."/>
            <person name="Magnabosco C."/>
            <person name="Raghavan V."/>
            <person name="Scher J.U."/>
            <person name="Tett A."/>
            <person name="Cox L.M."/>
            <person name="Gottsegen C."/>
            <person name="Watters A."/>
            <person name="Wiltshire- Gordon J.D."/>
            <person name="Segata N."/>
            <person name="Bonneau R."/>
            <person name="Littman D.R."/>
        </authorList>
    </citation>
    <scope>NUCLEOTIDE SEQUENCE [LARGE SCALE GENOMIC DNA]</scope>
    <source>
        <strain evidence="3">iAA108</strain>
    </source>
</reference>
<comment type="caution">
    <text evidence="2">The sequence shown here is derived from an EMBL/GenBank/DDBJ whole genome shotgun (WGS) entry which is preliminary data.</text>
</comment>
<evidence type="ECO:0000313" key="3">
    <source>
        <dbReference type="Proteomes" id="UP000421408"/>
    </source>
</evidence>
<accession>A0AA90UXB3</accession>
<dbReference type="Pfam" id="PF04230">
    <property type="entry name" value="PS_pyruv_trans"/>
    <property type="match status" value="1"/>
</dbReference>
<name>A0AA90UXB3_9BACT</name>
<dbReference type="EMBL" id="VZCC01000006">
    <property type="protein sequence ID" value="MQN82535.1"/>
    <property type="molecule type" value="Genomic_DNA"/>
</dbReference>
<gene>
    <name evidence="2" type="ORF">F7D74_00700</name>
</gene>
<evidence type="ECO:0000259" key="1">
    <source>
        <dbReference type="Pfam" id="PF04230"/>
    </source>
</evidence>
<keyword evidence="2" id="KW-0808">Transferase</keyword>
<sequence length="374" mass="43337">MKNVGIITMHKIINYGSALQAYALQTYIERLGYKCTLIDYAYPNEFHLNGNNRKLSCKKIFMGLRYRLLMSLFYHKREQVKKFEKFWKDNFHLTKPFLCRRDLFGAPPSFDLYVTGSDQVWNPRHMKGDSSFFCDFIKNGANRIAYAASISSKQLHGQYLDLYESFFNKYSAIGVREKSAVGLVSSLSGQKTVWVCDPTMLLRVEDYSLMASSSVIREQEPYLLIYILGYNFNPHPMVDIVVEKIANRYGLKKIYLQCNNVEGLGKKSCKMISAAGPNEFLYLFKNASFVITSSFHGTVYSLLFEKQFISLSSMDDDRIPSLLEFMRLEDRLVVNKSDIVDFEKIDFTKVRPLLEAFRNSSEKFLKESITKYIL</sequence>
<protein>
    <submittedName>
        <fullName evidence="2">Polysaccharide pyruvyl transferase family protein</fullName>
    </submittedName>
</protein>
<feature type="domain" description="Polysaccharide pyruvyl transferase" evidence="1">
    <location>
        <begin position="14"/>
        <end position="312"/>
    </location>
</feature>
<dbReference type="GO" id="GO:0016740">
    <property type="term" value="F:transferase activity"/>
    <property type="evidence" value="ECO:0007669"/>
    <property type="project" value="UniProtKB-KW"/>
</dbReference>
<evidence type="ECO:0000313" key="2">
    <source>
        <dbReference type="EMBL" id="MQN82535.1"/>
    </source>
</evidence>
<dbReference type="RefSeq" id="WP_153117965.1">
    <property type="nucleotide sequence ID" value="NZ_VZCC01000006.1"/>
</dbReference>
<dbReference type="InterPro" id="IPR007345">
    <property type="entry name" value="Polysacch_pyruvyl_Trfase"/>
</dbReference>
<dbReference type="Proteomes" id="UP000421408">
    <property type="component" value="Unassembled WGS sequence"/>
</dbReference>